<evidence type="ECO:0000313" key="2">
    <source>
        <dbReference type="Proteomes" id="UP000465221"/>
    </source>
</evidence>
<dbReference type="EMBL" id="BLKC01000131">
    <property type="protein sequence ID" value="GFF55999.1"/>
    <property type="molecule type" value="Genomic_DNA"/>
</dbReference>
<comment type="caution">
    <text evidence="1">The sequence shown here is derived from an EMBL/GenBank/DDBJ whole genome shotgun (WGS) entry which is preliminary data.</text>
</comment>
<dbReference type="AlphaFoldDB" id="A0A8H3SCJ8"/>
<gene>
    <name evidence="1" type="ORF">IFM46972_10403</name>
</gene>
<organism evidence="1 2">
    <name type="scientific">Aspergillus udagawae</name>
    <dbReference type="NCBI Taxonomy" id="91492"/>
    <lineage>
        <taxon>Eukaryota</taxon>
        <taxon>Fungi</taxon>
        <taxon>Dikarya</taxon>
        <taxon>Ascomycota</taxon>
        <taxon>Pezizomycotina</taxon>
        <taxon>Eurotiomycetes</taxon>
        <taxon>Eurotiomycetidae</taxon>
        <taxon>Eurotiales</taxon>
        <taxon>Aspergillaceae</taxon>
        <taxon>Aspergillus</taxon>
        <taxon>Aspergillus subgen. Fumigati</taxon>
    </lineage>
</organism>
<protein>
    <submittedName>
        <fullName evidence="1">ABC transporter G family member 9</fullName>
    </submittedName>
</protein>
<evidence type="ECO:0000313" key="1">
    <source>
        <dbReference type="EMBL" id="GFF55999.1"/>
    </source>
</evidence>
<sequence length="76" mass="8284">MLLVLGRPGSGCITLLKLLANRRLCPYTYASGALLTFNIFSAPVYCRDSEYAVFNPPASQTCTEYLRPYLETGGSG</sequence>
<dbReference type="Proteomes" id="UP000465221">
    <property type="component" value="Unassembled WGS sequence"/>
</dbReference>
<name>A0A8H3SCJ8_9EURO</name>
<reference evidence="1 2" key="1">
    <citation type="submission" date="2020-01" db="EMBL/GenBank/DDBJ databases">
        <title>Draft genome sequence of Aspergillus udagawae IFM 46972.</title>
        <authorList>
            <person name="Takahashi H."/>
            <person name="Yaguchi T."/>
        </authorList>
    </citation>
    <scope>NUCLEOTIDE SEQUENCE [LARGE SCALE GENOMIC DNA]</scope>
    <source>
        <strain evidence="1 2">IFM 46972</strain>
    </source>
</reference>
<proteinExistence type="predicted"/>
<accession>A0A8H3SCJ8</accession>